<evidence type="ECO:0000256" key="7">
    <source>
        <dbReference type="ARBA" id="ARBA00023177"/>
    </source>
</evidence>
<evidence type="ECO:0000313" key="12">
    <source>
        <dbReference type="Proteomes" id="UP000789595"/>
    </source>
</evidence>
<dbReference type="Proteomes" id="UP000789595">
    <property type="component" value="Unassembled WGS sequence"/>
</dbReference>
<evidence type="ECO:0000259" key="10">
    <source>
        <dbReference type="Pfam" id="PF00909"/>
    </source>
</evidence>
<feature type="domain" description="Ammonium transporter AmtB-like" evidence="10">
    <location>
        <begin position="25"/>
        <end position="425"/>
    </location>
</feature>
<dbReference type="NCBIfam" id="TIGR00836">
    <property type="entry name" value="amt"/>
    <property type="match status" value="1"/>
</dbReference>
<feature type="transmembrane region" description="Helical" evidence="8">
    <location>
        <begin position="25"/>
        <end position="49"/>
    </location>
</feature>
<keyword evidence="7 8" id="KW-0924">Ammonia transport</keyword>
<dbReference type="AlphaFoldDB" id="A0A8J2T0C7"/>
<evidence type="ECO:0000256" key="2">
    <source>
        <dbReference type="ARBA" id="ARBA00005887"/>
    </source>
</evidence>
<feature type="transmembrane region" description="Helical" evidence="8">
    <location>
        <begin position="381"/>
        <end position="404"/>
    </location>
</feature>
<feature type="transmembrane region" description="Helical" evidence="8">
    <location>
        <begin position="256"/>
        <end position="277"/>
    </location>
</feature>
<keyword evidence="4 8" id="KW-0812">Transmembrane</keyword>
<evidence type="ECO:0000313" key="11">
    <source>
        <dbReference type="EMBL" id="CAH0378990.1"/>
    </source>
</evidence>
<dbReference type="GO" id="GO:0005886">
    <property type="term" value="C:plasma membrane"/>
    <property type="evidence" value="ECO:0007669"/>
    <property type="project" value="UniProtKB-SubCell"/>
</dbReference>
<dbReference type="Pfam" id="PF00909">
    <property type="entry name" value="Ammonium_transp"/>
    <property type="match status" value="1"/>
</dbReference>
<evidence type="ECO:0000256" key="9">
    <source>
        <dbReference type="SAM" id="MobiDB-lite"/>
    </source>
</evidence>
<gene>
    <name evidence="11" type="ORF">PECAL_6P05940</name>
</gene>
<keyword evidence="5 8" id="KW-1133">Transmembrane helix</keyword>
<feature type="transmembrane region" description="Helical" evidence="8">
    <location>
        <begin position="121"/>
        <end position="142"/>
    </location>
</feature>
<dbReference type="PANTHER" id="PTHR43029:SF10">
    <property type="entry name" value="AMMONIUM TRANSPORTER MEP2"/>
    <property type="match status" value="1"/>
</dbReference>
<dbReference type="SUPFAM" id="SSF111352">
    <property type="entry name" value="Ammonium transporter"/>
    <property type="match status" value="1"/>
</dbReference>
<evidence type="ECO:0000256" key="5">
    <source>
        <dbReference type="ARBA" id="ARBA00022989"/>
    </source>
</evidence>
<evidence type="ECO:0000256" key="6">
    <source>
        <dbReference type="ARBA" id="ARBA00023136"/>
    </source>
</evidence>
<dbReference type="InterPro" id="IPR024041">
    <property type="entry name" value="NH4_transpt_AmtB-like_dom"/>
</dbReference>
<dbReference type="PANTHER" id="PTHR43029">
    <property type="entry name" value="AMMONIUM TRANSPORTER MEP2"/>
    <property type="match status" value="1"/>
</dbReference>
<feature type="transmembrane region" description="Helical" evidence="8">
    <location>
        <begin position="180"/>
        <end position="206"/>
    </location>
</feature>
<feature type="transmembrane region" description="Helical" evidence="8">
    <location>
        <begin position="154"/>
        <end position="174"/>
    </location>
</feature>
<sequence length="463" mass="49309">MAETITADAVADAVAPGGIDAGHTAWILMSCALVNFMTPGLAFFYGGLVRRNHVLSIIIQNYVCMGIITLIWVVWGFSLCFGASGWFYGDPGDFVMLNRVSGAPLPHEGRGKMGEAYVEGIPGLVFAAYQGMFAVITPALMTGAFAERIKFAPFLVFVVLWVHLVYFPWCHWVWGPNGWLMTWGVCDFAGGLVVHVTAGFSALATVMALPSREKLEGAPVDTTPHNVPYVALGTALLWFGWFGFNGGSALGSDSVAAYALINTEISASVALLVWMFIEWKLEGKPSLVGVCVGAIAGLATITPAAGFVKPWAAVVIGTASAIFCYACVYGLTKMGYDDALDVWGVHGMGGFLGTCLLGVLAEHDVNGVSGDWNQFKKQLAAALLCAIYSFVVAFALMKGLMLVMDVVPDVEMVRSGLDYSMHGMLAHNSDDDDAKPKKSAARGPEKTEEMDGSGAKVGIRLDP</sequence>
<comment type="subcellular location">
    <subcellularLocation>
        <location evidence="8">Cell membrane</location>
        <topology evidence="8">Multi-pass membrane protein</topology>
    </subcellularLocation>
    <subcellularLocation>
        <location evidence="1">Membrane</location>
        <topology evidence="1">Multi-pass membrane protein</topology>
    </subcellularLocation>
</comment>
<evidence type="ECO:0000256" key="8">
    <source>
        <dbReference type="RuleBase" id="RU362002"/>
    </source>
</evidence>
<feature type="transmembrane region" description="Helical" evidence="8">
    <location>
        <begin position="311"/>
        <end position="331"/>
    </location>
</feature>
<feature type="transmembrane region" description="Helical" evidence="8">
    <location>
        <begin position="227"/>
        <end position="244"/>
    </location>
</feature>
<keyword evidence="3 8" id="KW-0813">Transport</keyword>
<organism evidence="11 12">
    <name type="scientific">Pelagomonas calceolata</name>
    <dbReference type="NCBI Taxonomy" id="35677"/>
    <lineage>
        <taxon>Eukaryota</taxon>
        <taxon>Sar</taxon>
        <taxon>Stramenopiles</taxon>
        <taxon>Ochrophyta</taxon>
        <taxon>Pelagophyceae</taxon>
        <taxon>Pelagomonadales</taxon>
        <taxon>Pelagomonadaceae</taxon>
        <taxon>Pelagomonas</taxon>
    </lineage>
</organism>
<dbReference type="InterPro" id="IPR001905">
    <property type="entry name" value="Ammonium_transpt"/>
</dbReference>
<evidence type="ECO:0000256" key="4">
    <source>
        <dbReference type="ARBA" id="ARBA00022692"/>
    </source>
</evidence>
<dbReference type="OrthoDB" id="534912at2759"/>
<name>A0A8J2T0C7_9STRA</name>
<feature type="region of interest" description="Disordered" evidence="9">
    <location>
        <begin position="428"/>
        <end position="463"/>
    </location>
</feature>
<accession>A0A8J2T0C7</accession>
<reference evidence="11" key="1">
    <citation type="submission" date="2021-11" db="EMBL/GenBank/DDBJ databases">
        <authorList>
            <consortium name="Genoscope - CEA"/>
            <person name="William W."/>
        </authorList>
    </citation>
    <scope>NUCLEOTIDE SEQUENCE</scope>
</reference>
<feature type="transmembrane region" description="Helical" evidence="8">
    <location>
        <begin position="286"/>
        <end position="305"/>
    </location>
</feature>
<protein>
    <recommendedName>
        <fullName evidence="8">Ammonium transporter</fullName>
    </recommendedName>
</protein>
<dbReference type="InterPro" id="IPR029020">
    <property type="entry name" value="Ammonium/urea_transptr"/>
</dbReference>
<keyword evidence="12" id="KW-1185">Reference proteome</keyword>
<proteinExistence type="inferred from homology"/>
<keyword evidence="6 8" id="KW-0472">Membrane</keyword>
<evidence type="ECO:0000256" key="1">
    <source>
        <dbReference type="ARBA" id="ARBA00004141"/>
    </source>
</evidence>
<evidence type="ECO:0000256" key="3">
    <source>
        <dbReference type="ARBA" id="ARBA00022448"/>
    </source>
</evidence>
<dbReference type="GO" id="GO:0008519">
    <property type="term" value="F:ammonium channel activity"/>
    <property type="evidence" value="ECO:0007669"/>
    <property type="project" value="InterPro"/>
</dbReference>
<comment type="similarity">
    <text evidence="2 8">Belongs to the ammonia transporter channel (TC 1.A.11.2) family.</text>
</comment>
<feature type="transmembrane region" description="Helical" evidence="8">
    <location>
        <begin position="61"/>
        <end position="88"/>
    </location>
</feature>
<dbReference type="Gene3D" id="1.10.3430.10">
    <property type="entry name" value="Ammonium transporter AmtB like domains"/>
    <property type="match status" value="1"/>
</dbReference>
<comment type="caution">
    <text evidence="11">The sequence shown here is derived from an EMBL/GenBank/DDBJ whole genome shotgun (WGS) entry which is preliminary data.</text>
</comment>
<feature type="transmembrane region" description="Helical" evidence="8">
    <location>
        <begin position="343"/>
        <end position="361"/>
    </location>
</feature>
<dbReference type="EMBL" id="CAKKNE010000006">
    <property type="protein sequence ID" value="CAH0378990.1"/>
    <property type="molecule type" value="Genomic_DNA"/>
</dbReference>